<organism evidence="1 2">
    <name type="scientific">Romanomermis culicivorax</name>
    <name type="common">Nematode worm</name>
    <dbReference type="NCBI Taxonomy" id="13658"/>
    <lineage>
        <taxon>Eukaryota</taxon>
        <taxon>Metazoa</taxon>
        <taxon>Ecdysozoa</taxon>
        <taxon>Nematoda</taxon>
        <taxon>Enoplea</taxon>
        <taxon>Dorylaimia</taxon>
        <taxon>Mermithida</taxon>
        <taxon>Mermithoidea</taxon>
        <taxon>Mermithidae</taxon>
        <taxon>Romanomermis</taxon>
    </lineage>
</organism>
<dbReference type="AlphaFoldDB" id="A0A915JSM1"/>
<protein>
    <submittedName>
        <fullName evidence="2">Uncharacterized protein</fullName>
    </submittedName>
</protein>
<dbReference type="WBParaSite" id="nRc.2.0.1.t28852-RA">
    <property type="protein sequence ID" value="nRc.2.0.1.t28852-RA"/>
    <property type="gene ID" value="nRc.2.0.1.g28852"/>
</dbReference>
<accession>A0A915JSM1</accession>
<evidence type="ECO:0000313" key="1">
    <source>
        <dbReference type="Proteomes" id="UP000887565"/>
    </source>
</evidence>
<reference evidence="2" key="1">
    <citation type="submission" date="2022-11" db="UniProtKB">
        <authorList>
            <consortium name="WormBaseParasite"/>
        </authorList>
    </citation>
    <scope>IDENTIFICATION</scope>
</reference>
<sequence length="90" mass="9927">MSKYPGLESNEINVFTITLTIKSKLDTISNDKRSKNVGINLLPLASSARIDGPTILFTMLSHDALPFGSNVKSEMSYDWLNKAPNVLNTK</sequence>
<dbReference type="Proteomes" id="UP000887565">
    <property type="component" value="Unplaced"/>
</dbReference>
<name>A0A915JSM1_ROMCU</name>
<proteinExistence type="predicted"/>
<keyword evidence="1" id="KW-1185">Reference proteome</keyword>
<evidence type="ECO:0000313" key="2">
    <source>
        <dbReference type="WBParaSite" id="nRc.2.0.1.t28852-RA"/>
    </source>
</evidence>